<name>A0ABP1FSM4_9CHLO</name>
<evidence type="ECO:0000313" key="3">
    <source>
        <dbReference type="Proteomes" id="UP001497392"/>
    </source>
</evidence>
<keyword evidence="1" id="KW-0175">Coiled coil</keyword>
<organism evidence="2 3">
    <name type="scientific">Coccomyxa viridis</name>
    <dbReference type="NCBI Taxonomy" id="1274662"/>
    <lineage>
        <taxon>Eukaryota</taxon>
        <taxon>Viridiplantae</taxon>
        <taxon>Chlorophyta</taxon>
        <taxon>core chlorophytes</taxon>
        <taxon>Trebouxiophyceae</taxon>
        <taxon>Trebouxiophyceae incertae sedis</taxon>
        <taxon>Coccomyxaceae</taxon>
        <taxon>Coccomyxa</taxon>
    </lineage>
</organism>
<comment type="caution">
    <text evidence="2">The sequence shown here is derived from an EMBL/GenBank/DDBJ whole genome shotgun (WGS) entry which is preliminary data.</text>
</comment>
<feature type="coiled-coil region" evidence="1">
    <location>
        <begin position="82"/>
        <end position="127"/>
    </location>
</feature>
<evidence type="ECO:0000313" key="2">
    <source>
        <dbReference type="EMBL" id="CAL5222431.1"/>
    </source>
</evidence>
<dbReference type="Proteomes" id="UP001497392">
    <property type="component" value="Unassembled WGS sequence"/>
</dbReference>
<accession>A0ABP1FSM4</accession>
<reference evidence="2 3" key="1">
    <citation type="submission" date="2024-06" db="EMBL/GenBank/DDBJ databases">
        <authorList>
            <person name="Kraege A."/>
            <person name="Thomma B."/>
        </authorList>
    </citation>
    <scope>NUCLEOTIDE SEQUENCE [LARGE SCALE GENOMIC DNA]</scope>
</reference>
<proteinExistence type="predicted"/>
<protein>
    <submittedName>
        <fullName evidence="2">G4793 protein</fullName>
    </submittedName>
</protein>
<sequence>MAPKRLVYKSRVFEIECVDMSNEEIMTHLNDRLHLPQGAYVRLRKRAGSSNPEVWEASVEGLAPGVESPLTRLVHDQDQELVAALQAALAEQQQAHEVLMEQANAQKDEALADNAELREALALSEQQRQRVTVLAVTGKVMRQRAMVVRAKMWYVIVTFPLRPFDARWPTTVAAYRDWDNYRPAGSQQEKQMMLVEWQYRPGVISKLTYMGGHSPHREGNGIAHHIGQEHLAAVTCFDPAEREDYTTIWHLARHEQQFAVTTRANGGPDFDAMFRGAGQ</sequence>
<gene>
    <name evidence="2" type="primary">g4793</name>
    <name evidence="2" type="ORF">VP750_LOCUS4090</name>
</gene>
<dbReference type="EMBL" id="CAXHTA020000007">
    <property type="protein sequence ID" value="CAL5222431.1"/>
    <property type="molecule type" value="Genomic_DNA"/>
</dbReference>
<keyword evidence="3" id="KW-1185">Reference proteome</keyword>
<evidence type="ECO:0000256" key="1">
    <source>
        <dbReference type="SAM" id="Coils"/>
    </source>
</evidence>